<feature type="region of interest" description="Disordered" evidence="6">
    <location>
        <begin position="362"/>
        <end position="385"/>
    </location>
</feature>
<dbReference type="PANTHER" id="PTHR30213:SF1">
    <property type="entry name" value="INNER MEMBRANE PROTEIN YHJD"/>
    <property type="match status" value="1"/>
</dbReference>
<feature type="transmembrane region" description="Helical" evidence="7">
    <location>
        <begin position="238"/>
        <end position="256"/>
    </location>
</feature>
<evidence type="ECO:0000256" key="3">
    <source>
        <dbReference type="ARBA" id="ARBA00022692"/>
    </source>
</evidence>
<gene>
    <name evidence="8" type="ORF">HGG74_01415</name>
</gene>
<protein>
    <submittedName>
        <fullName evidence="8">YihY/virulence factor BrkB family protein</fullName>
    </submittedName>
</protein>
<evidence type="ECO:0000313" key="9">
    <source>
        <dbReference type="Proteomes" id="UP000544090"/>
    </source>
</evidence>
<keyword evidence="4 7" id="KW-1133">Transmembrane helix</keyword>
<name>A0A7X6K4G8_9MICC</name>
<evidence type="ECO:0000256" key="5">
    <source>
        <dbReference type="ARBA" id="ARBA00023136"/>
    </source>
</evidence>
<dbReference type="RefSeq" id="WP_168484550.1">
    <property type="nucleotide sequence ID" value="NZ_JAAZSQ010000001.1"/>
</dbReference>
<comment type="subcellular location">
    <subcellularLocation>
        <location evidence="1">Cell membrane</location>
        <topology evidence="1">Multi-pass membrane protein</topology>
    </subcellularLocation>
</comment>
<dbReference type="GO" id="GO:0005886">
    <property type="term" value="C:plasma membrane"/>
    <property type="evidence" value="ECO:0007669"/>
    <property type="project" value="UniProtKB-SubCell"/>
</dbReference>
<sequence length="385" mass="41375">MTQTPVREQKGARGGPHPLDRQALTLHMLRKRRALLQARRAGGIRAAAAWFHYLAARFETLRPVRAWRLYDMRHGPLMAAGSAYNMFFSVAAMLVAGFSVFGIIVSGNRQLQKLVVDVVNDSTPGLINTGGGGLATPEQLFSQGGALGVTLAVSLAAMVLTALRWIASLREGMRGVFDLPPLEANPVLVKLKDSGTLLVLAVALVITTAVAAAASTVLDLVVDLLRLDAAVAGPLTRTSGILVMLLLDMLVAVILFRAASGLRMPRPVMFQAALIAGVGSTVLRYFASVLLASVSRNPLLAPFAVILGLFVWFYFLSQLYLLATAWGALGKADAEARRHLSRRARRIRRHSWALRRGTAKVPAGGPLTVSRWDLPAPGTGSPRQR</sequence>
<keyword evidence="9" id="KW-1185">Reference proteome</keyword>
<organism evidence="8 9">
    <name type="scientific">Arthrobacter mobilis</name>
    <dbReference type="NCBI Taxonomy" id="2724944"/>
    <lineage>
        <taxon>Bacteria</taxon>
        <taxon>Bacillati</taxon>
        <taxon>Actinomycetota</taxon>
        <taxon>Actinomycetes</taxon>
        <taxon>Micrococcales</taxon>
        <taxon>Micrococcaceae</taxon>
        <taxon>Arthrobacter</taxon>
    </lineage>
</organism>
<keyword evidence="3 7" id="KW-0812">Transmembrane</keyword>
<dbReference type="EMBL" id="JAAZSQ010000001">
    <property type="protein sequence ID" value="NKX53214.1"/>
    <property type="molecule type" value="Genomic_DNA"/>
</dbReference>
<feature type="transmembrane region" description="Helical" evidence="7">
    <location>
        <begin position="268"/>
        <end position="287"/>
    </location>
</feature>
<evidence type="ECO:0000256" key="1">
    <source>
        <dbReference type="ARBA" id="ARBA00004651"/>
    </source>
</evidence>
<dbReference type="PANTHER" id="PTHR30213">
    <property type="entry name" value="INNER MEMBRANE PROTEIN YHJD"/>
    <property type="match status" value="1"/>
</dbReference>
<keyword evidence="2" id="KW-1003">Cell membrane</keyword>
<accession>A0A7X6K4G8</accession>
<evidence type="ECO:0000313" key="8">
    <source>
        <dbReference type="EMBL" id="NKX53214.1"/>
    </source>
</evidence>
<feature type="transmembrane region" description="Helical" evidence="7">
    <location>
        <begin position="197"/>
        <end position="218"/>
    </location>
</feature>
<evidence type="ECO:0000256" key="2">
    <source>
        <dbReference type="ARBA" id="ARBA00022475"/>
    </source>
</evidence>
<dbReference type="Proteomes" id="UP000544090">
    <property type="component" value="Unassembled WGS sequence"/>
</dbReference>
<feature type="transmembrane region" description="Helical" evidence="7">
    <location>
        <begin position="299"/>
        <end position="329"/>
    </location>
</feature>
<feature type="transmembrane region" description="Helical" evidence="7">
    <location>
        <begin position="83"/>
        <end position="105"/>
    </location>
</feature>
<dbReference type="Pfam" id="PF03631">
    <property type="entry name" value="Virul_fac_BrkB"/>
    <property type="match status" value="1"/>
</dbReference>
<evidence type="ECO:0000256" key="7">
    <source>
        <dbReference type="SAM" id="Phobius"/>
    </source>
</evidence>
<comment type="caution">
    <text evidence="8">The sequence shown here is derived from an EMBL/GenBank/DDBJ whole genome shotgun (WGS) entry which is preliminary data.</text>
</comment>
<dbReference type="InterPro" id="IPR017039">
    <property type="entry name" value="Virul_fac_BrkB"/>
</dbReference>
<keyword evidence="5 7" id="KW-0472">Membrane</keyword>
<dbReference type="AlphaFoldDB" id="A0A7X6K4G8"/>
<evidence type="ECO:0000256" key="6">
    <source>
        <dbReference type="SAM" id="MobiDB-lite"/>
    </source>
</evidence>
<evidence type="ECO:0000256" key="4">
    <source>
        <dbReference type="ARBA" id="ARBA00022989"/>
    </source>
</evidence>
<reference evidence="8 9" key="1">
    <citation type="submission" date="2020-04" db="EMBL/GenBank/DDBJ databases">
        <title>Arthrobacter sp. nov.</title>
        <authorList>
            <person name="Liu S."/>
        </authorList>
    </citation>
    <scope>NUCLEOTIDE SEQUENCE [LARGE SCALE GENOMIC DNA]</scope>
    <source>
        <strain evidence="8 9">E918</strain>
    </source>
</reference>
<feature type="transmembrane region" description="Helical" evidence="7">
    <location>
        <begin position="146"/>
        <end position="167"/>
    </location>
</feature>
<proteinExistence type="predicted"/>